<dbReference type="InterPro" id="IPR052161">
    <property type="entry name" value="Mycobact_Acyl-CoA_DH"/>
</dbReference>
<dbReference type="InterPro" id="IPR009075">
    <property type="entry name" value="AcylCo_DH/oxidase_C"/>
</dbReference>
<dbReference type="InterPro" id="IPR009100">
    <property type="entry name" value="AcylCoA_DH/oxidase_NM_dom_sf"/>
</dbReference>
<comment type="cofactor">
    <cofactor evidence="1 6">
        <name>FAD</name>
        <dbReference type="ChEBI" id="CHEBI:57692"/>
    </cofactor>
</comment>
<feature type="domain" description="Acyl-CoA dehydrogenase/oxidase N-terminal" evidence="9">
    <location>
        <begin position="14"/>
        <end position="124"/>
    </location>
</feature>
<sequence>MNSVNVNRDEMDDADFRAEFRAFLAEHYPAELKQDFHRPFRRLRGEPANDWQRTLQAHGWRAPAWPRESGGMGLSFRKQLIYHEELEHAGGARIIDLGETQLGPTIIKMGSPEQSEYYLPRILNCEHVWCQGYSEPNAGSDLASLRTSAELDGDEFLVNGQKIWTTHANDSTHIFTLVRTGKFEKKQQGISFLLIDLDTPGISIRPIINLAGEDEFCEVFFENVRVPKANLVGELHQGWTVAKALLGYERVWIGSPALAGKALALGEHLVQQLGLEDDRGVMDELAQLQADLHDYRLLYSRTCDAIADSGKAPGPEVSMLKVYASELLHRLTEFNVEIGAEYGAVVGDVAIGGDSTADMQADLYWQLMMARPVTIFAGANEIQRDILAKTVLGLQA</sequence>
<dbReference type="InterPro" id="IPR046373">
    <property type="entry name" value="Acyl-CoA_Oxase/DH_mid-dom_sf"/>
</dbReference>
<keyword evidence="4 6" id="KW-0274">FAD</keyword>
<comment type="similarity">
    <text evidence="2 6">Belongs to the acyl-CoA dehydrogenase family.</text>
</comment>
<evidence type="ECO:0000256" key="4">
    <source>
        <dbReference type="ARBA" id="ARBA00022827"/>
    </source>
</evidence>
<protein>
    <submittedName>
        <fullName evidence="10">Acyl-CoA dehydrogenase family protein</fullName>
    </submittedName>
</protein>
<reference evidence="10 11" key="1">
    <citation type="journal article" date="2011" name="Int. J. Syst. Evol. Microbiol.">
        <title>Zhongshania antarctica gen. nov., sp. nov. and Zhongshania guokunii sp. nov., gammaproteobacteria respectively isolated from coastal attached (fast) ice and surface seawater of the Antarctic.</title>
        <authorList>
            <person name="Li H.J."/>
            <person name="Zhang X.Y."/>
            <person name="Chen C.X."/>
            <person name="Zhang Y.J."/>
            <person name="Gao Z.M."/>
            <person name="Yu Y."/>
            <person name="Chen X.L."/>
            <person name="Chen B."/>
            <person name="Zhang Y.Z."/>
        </authorList>
    </citation>
    <scope>NUCLEOTIDE SEQUENCE [LARGE SCALE GENOMIC DNA]</scope>
    <source>
        <strain evidence="10 11">ZS6-22T</strain>
    </source>
</reference>
<evidence type="ECO:0000256" key="1">
    <source>
        <dbReference type="ARBA" id="ARBA00001974"/>
    </source>
</evidence>
<evidence type="ECO:0000256" key="6">
    <source>
        <dbReference type="RuleBase" id="RU362125"/>
    </source>
</evidence>
<keyword evidence="3 6" id="KW-0285">Flavoprotein</keyword>
<dbReference type="Gene3D" id="1.20.140.10">
    <property type="entry name" value="Butyryl-CoA Dehydrogenase, subunit A, domain 3"/>
    <property type="match status" value="1"/>
</dbReference>
<comment type="caution">
    <text evidence="10">The sequence shown here is derived from an EMBL/GenBank/DDBJ whole genome shotgun (WGS) entry which is preliminary data.</text>
</comment>
<dbReference type="Proteomes" id="UP001557485">
    <property type="component" value="Unassembled WGS sequence"/>
</dbReference>
<feature type="domain" description="Acyl-CoA dehydrogenase/oxidase C-terminal" evidence="7">
    <location>
        <begin position="237"/>
        <end position="391"/>
    </location>
</feature>
<organism evidence="10 11">
    <name type="scientific">Zhongshania guokunii</name>
    <dbReference type="NCBI Taxonomy" id="641783"/>
    <lineage>
        <taxon>Bacteria</taxon>
        <taxon>Pseudomonadati</taxon>
        <taxon>Pseudomonadota</taxon>
        <taxon>Gammaproteobacteria</taxon>
        <taxon>Cellvibrionales</taxon>
        <taxon>Spongiibacteraceae</taxon>
        <taxon>Zhongshania</taxon>
    </lineage>
</organism>
<dbReference type="Gene3D" id="2.40.110.10">
    <property type="entry name" value="Butyryl-CoA Dehydrogenase, subunit A, domain 2"/>
    <property type="match status" value="1"/>
</dbReference>
<evidence type="ECO:0000313" key="10">
    <source>
        <dbReference type="EMBL" id="MEX1670998.1"/>
    </source>
</evidence>
<dbReference type="Pfam" id="PF02771">
    <property type="entry name" value="Acyl-CoA_dh_N"/>
    <property type="match status" value="1"/>
</dbReference>
<evidence type="ECO:0000259" key="9">
    <source>
        <dbReference type="Pfam" id="PF02771"/>
    </source>
</evidence>
<dbReference type="PANTHER" id="PTHR43292">
    <property type="entry name" value="ACYL-COA DEHYDROGENASE"/>
    <property type="match status" value="1"/>
</dbReference>
<evidence type="ECO:0000259" key="8">
    <source>
        <dbReference type="Pfam" id="PF02770"/>
    </source>
</evidence>
<dbReference type="Pfam" id="PF00441">
    <property type="entry name" value="Acyl-CoA_dh_1"/>
    <property type="match status" value="1"/>
</dbReference>
<dbReference type="InterPro" id="IPR006091">
    <property type="entry name" value="Acyl-CoA_Oxase/DH_mid-dom"/>
</dbReference>
<feature type="domain" description="Acyl-CoA oxidase/dehydrogenase middle" evidence="8">
    <location>
        <begin position="130"/>
        <end position="224"/>
    </location>
</feature>
<evidence type="ECO:0000256" key="2">
    <source>
        <dbReference type="ARBA" id="ARBA00009347"/>
    </source>
</evidence>
<keyword evidence="5 6" id="KW-0560">Oxidoreductase</keyword>
<dbReference type="EMBL" id="JBFRYA010000033">
    <property type="protein sequence ID" value="MEX1670998.1"/>
    <property type="molecule type" value="Genomic_DNA"/>
</dbReference>
<dbReference type="Gene3D" id="1.10.540.10">
    <property type="entry name" value="Acyl-CoA dehydrogenase/oxidase, N-terminal domain"/>
    <property type="match status" value="1"/>
</dbReference>
<accession>A0ABV3UAX5</accession>
<evidence type="ECO:0000313" key="11">
    <source>
        <dbReference type="Proteomes" id="UP001557485"/>
    </source>
</evidence>
<keyword evidence="11" id="KW-1185">Reference proteome</keyword>
<evidence type="ECO:0000256" key="5">
    <source>
        <dbReference type="ARBA" id="ARBA00023002"/>
    </source>
</evidence>
<gene>
    <name evidence="10" type="ORF">AB4876_19005</name>
</gene>
<dbReference type="InterPro" id="IPR036250">
    <property type="entry name" value="AcylCo_DH-like_C"/>
</dbReference>
<name>A0ABV3UAX5_9GAMM</name>
<dbReference type="Pfam" id="PF02770">
    <property type="entry name" value="Acyl-CoA_dh_M"/>
    <property type="match status" value="1"/>
</dbReference>
<dbReference type="PANTHER" id="PTHR43292:SF3">
    <property type="entry name" value="ACYL-COA DEHYDROGENASE FADE29"/>
    <property type="match status" value="1"/>
</dbReference>
<dbReference type="InterPro" id="IPR037069">
    <property type="entry name" value="AcylCoA_DH/ox_N_sf"/>
</dbReference>
<proteinExistence type="inferred from homology"/>
<evidence type="ECO:0000259" key="7">
    <source>
        <dbReference type="Pfam" id="PF00441"/>
    </source>
</evidence>
<dbReference type="SUPFAM" id="SSF47203">
    <property type="entry name" value="Acyl-CoA dehydrogenase C-terminal domain-like"/>
    <property type="match status" value="1"/>
</dbReference>
<dbReference type="SUPFAM" id="SSF56645">
    <property type="entry name" value="Acyl-CoA dehydrogenase NM domain-like"/>
    <property type="match status" value="1"/>
</dbReference>
<dbReference type="InterPro" id="IPR013786">
    <property type="entry name" value="AcylCoA_DH/ox_N"/>
</dbReference>
<evidence type="ECO:0000256" key="3">
    <source>
        <dbReference type="ARBA" id="ARBA00022630"/>
    </source>
</evidence>
<dbReference type="RefSeq" id="WP_368383265.1">
    <property type="nucleotide sequence ID" value="NZ_JBFRYA010000033.1"/>
</dbReference>